<dbReference type="AlphaFoldDB" id="A0A8J3AFJ4"/>
<dbReference type="OrthoDB" id="2183852at2"/>
<protein>
    <submittedName>
        <fullName evidence="1">Uncharacterized protein</fullName>
    </submittedName>
</protein>
<evidence type="ECO:0000313" key="2">
    <source>
        <dbReference type="Proteomes" id="UP000626244"/>
    </source>
</evidence>
<name>A0A8J3AFJ4_9BACI</name>
<dbReference type="EMBL" id="BMHB01000001">
    <property type="protein sequence ID" value="GGI12959.1"/>
    <property type="molecule type" value="Genomic_DNA"/>
</dbReference>
<comment type="caution">
    <text evidence="1">The sequence shown here is derived from an EMBL/GenBank/DDBJ whole genome shotgun (WGS) entry which is preliminary data.</text>
</comment>
<gene>
    <name evidence="1" type="ORF">GCM10007380_15520</name>
</gene>
<sequence length="150" mass="17903">MYNFKACYAAFFCSKCQDSFSELPISIPSDKLDLLFIEIIEAYNFKKIDKYYFFEAIFELNDRQTYTHKLLNNEIRKRIDSILCNLWNTDNFDDVDNITYFIISFGLEKCFELAKESLIIKKDMDKKIRKVIEETIEEIGGNLLNPFHDW</sequence>
<proteinExistence type="predicted"/>
<dbReference type="Proteomes" id="UP000626244">
    <property type="component" value="Unassembled WGS sequence"/>
</dbReference>
<evidence type="ECO:0000313" key="1">
    <source>
        <dbReference type="EMBL" id="GGI12959.1"/>
    </source>
</evidence>
<reference evidence="2" key="1">
    <citation type="journal article" date="2019" name="Int. J. Syst. Evol. Microbiol.">
        <title>The Global Catalogue of Microorganisms (GCM) 10K type strain sequencing project: providing services to taxonomists for standard genome sequencing and annotation.</title>
        <authorList>
            <consortium name="The Broad Institute Genomics Platform"/>
            <consortium name="The Broad Institute Genome Sequencing Center for Infectious Disease"/>
            <person name="Wu L."/>
            <person name="Ma J."/>
        </authorList>
    </citation>
    <scope>NUCLEOTIDE SEQUENCE [LARGE SCALE GENOMIC DNA]</scope>
    <source>
        <strain evidence="2">CGMCC 1.14993</strain>
    </source>
</reference>
<organism evidence="1 2">
    <name type="scientific">Gottfriedia solisilvae</name>
    <dbReference type="NCBI Taxonomy" id="1516104"/>
    <lineage>
        <taxon>Bacteria</taxon>
        <taxon>Bacillati</taxon>
        <taxon>Bacillota</taxon>
        <taxon>Bacilli</taxon>
        <taxon>Bacillales</taxon>
        <taxon>Bacillaceae</taxon>
        <taxon>Gottfriedia</taxon>
    </lineage>
</organism>
<keyword evidence="2" id="KW-1185">Reference proteome</keyword>
<accession>A0A8J3AFJ4</accession>
<dbReference type="RefSeq" id="WP_087997953.1">
    <property type="nucleotide sequence ID" value="NZ_BMHB01000001.1"/>
</dbReference>